<evidence type="ECO:0000256" key="4">
    <source>
        <dbReference type="ARBA" id="ARBA00023027"/>
    </source>
</evidence>
<feature type="domain" description="Siroheme synthase central" evidence="9">
    <location>
        <begin position="159"/>
        <end position="185"/>
    </location>
</feature>
<feature type="compositionally biased region" description="Acidic residues" evidence="7">
    <location>
        <begin position="264"/>
        <end position="283"/>
    </location>
</feature>
<feature type="region of interest" description="Disordered" evidence="7">
    <location>
        <begin position="260"/>
        <end position="290"/>
    </location>
</feature>
<dbReference type="AlphaFoldDB" id="U4L8J3"/>
<dbReference type="InterPro" id="IPR028162">
    <property type="entry name" value="Met8_C"/>
</dbReference>
<evidence type="ECO:0000256" key="1">
    <source>
        <dbReference type="ARBA" id="ARBA00005010"/>
    </source>
</evidence>
<evidence type="ECO:0000256" key="5">
    <source>
        <dbReference type="ARBA" id="ARBA00023244"/>
    </source>
</evidence>
<evidence type="ECO:0000313" key="11">
    <source>
        <dbReference type="Proteomes" id="UP000018144"/>
    </source>
</evidence>
<dbReference type="eggNOG" id="ENOG502RYIW">
    <property type="taxonomic scope" value="Eukaryota"/>
</dbReference>
<comment type="catalytic activity">
    <reaction evidence="6">
        <text>precorrin-2 + NAD(+) = sirohydrochlorin + NADH + 2 H(+)</text>
        <dbReference type="Rhea" id="RHEA:15613"/>
        <dbReference type="ChEBI" id="CHEBI:15378"/>
        <dbReference type="ChEBI" id="CHEBI:57540"/>
        <dbReference type="ChEBI" id="CHEBI:57945"/>
        <dbReference type="ChEBI" id="CHEBI:58351"/>
        <dbReference type="ChEBI" id="CHEBI:58827"/>
        <dbReference type="EC" id="1.3.1.76"/>
    </reaction>
</comment>
<dbReference type="EC" id="1.3.1.76" evidence="2"/>
<dbReference type="Gene3D" id="3.40.50.720">
    <property type="entry name" value="NAD(P)-binding Rossmann-like Domain"/>
    <property type="match status" value="1"/>
</dbReference>
<dbReference type="GO" id="GO:0019354">
    <property type="term" value="P:siroheme biosynthetic process"/>
    <property type="evidence" value="ECO:0007669"/>
    <property type="project" value="UniProtKB-UniPathway"/>
</dbReference>
<keyword evidence="4" id="KW-0520">NAD</keyword>
<keyword evidence="5" id="KW-0627">Porphyrin biosynthesis</keyword>
<dbReference type="NCBIfam" id="TIGR01470">
    <property type="entry name" value="cysG_Nterm"/>
    <property type="match status" value="1"/>
</dbReference>
<evidence type="ECO:0000256" key="3">
    <source>
        <dbReference type="ARBA" id="ARBA00023002"/>
    </source>
</evidence>
<dbReference type="SUPFAM" id="SSF51735">
    <property type="entry name" value="NAD(P)-binding Rossmann-fold domains"/>
    <property type="match status" value="1"/>
</dbReference>
<dbReference type="InterPro" id="IPR028281">
    <property type="entry name" value="Sirohaem_synthase_central"/>
</dbReference>
<sequence>MSRNSTPTPSTSALRTPLSPPATPDLSDTKYPPVLPGGSLLVAYQVRNKPVLVVGGGNVAAGRILSLLNADALVHLACPLSGCCPEVIHRLRTSPIVHHNQNFHPTLLDKIQPVIVLTAIDSPEASTEIYKLCHRLRIPVNVADVPPECDFYFGSVHRDGPLQIMVSTNGNGPKLANIVRRQIAGQLPENLGEAIVRVGQLRKRLRKIAQGQEQGARRMEWMSSVCEKWSLEELCQMGETEMGALLEGYKEGKVMSLREIRGESEEDWTSATEQEDTESEDEEERNKDKMVFEEAFDGSFGWFCG</sequence>
<comment type="pathway">
    <text evidence="1">Porphyrin-containing compound metabolism; siroheme biosynthesis; sirohydrochlorin from precorrin-2: step 1/1.</text>
</comment>
<name>U4L8J3_PYROM</name>
<gene>
    <name evidence="10" type="ORF">PCON_01219</name>
</gene>
<dbReference type="OrthoDB" id="1721126at2759"/>
<feature type="domain" description="Siroheme biosynthesis protein Met8 C-terminal" evidence="8">
    <location>
        <begin position="188"/>
        <end position="254"/>
    </location>
</feature>
<dbReference type="GO" id="GO:0043115">
    <property type="term" value="F:precorrin-2 dehydrogenase activity"/>
    <property type="evidence" value="ECO:0007669"/>
    <property type="project" value="UniProtKB-EC"/>
</dbReference>
<dbReference type="EMBL" id="HF936108">
    <property type="protein sequence ID" value="CCX14993.1"/>
    <property type="molecule type" value="Genomic_DNA"/>
</dbReference>
<evidence type="ECO:0000256" key="7">
    <source>
        <dbReference type="SAM" id="MobiDB-lite"/>
    </source>
</evidence>
<feature type="compositionally biased region" description="Polar residues" evidence="7">
    <location>
        <begin position="1"/>
        <end position="14"/>
    </location>
</feature>
<dbReference type="InterPro" id="IPR028161">
    <property type="entry name" value="Met8-like"/>
</dbReference>
<evidence type="ECO:0000259" key="8">
    <source>
        <dbReference type="Pfam" id="PF14823"/>
    </source>
</evidence>
<dbReference type="STRING" id="1076935.U4L8J3"/>
<evidence type="ECO:0000313" key="10">
    <source>
        <dbReference type="EMBL" id="CCX14993.1"/>
    </source>
</evidence>
<evidence type="ECO:0000259" key="9">
    <source>
        <dbReference type="Pfam" id="PF14824"/>
    </source>
</evidence>
<dbReference type="SUPFAM" id="SSF75615">
    <property type="entry name" value="Siroheme synthase middle domains-like"/>
    <property type="match status" value="1"/>
</dbReference>
<dbReference type="GO" id="GO:0004325">
    <property type="term" value="F:ferrochelatase activity"/>
    <property type="evidence" value="ECO:0007669"/>
    <property type="project" value="InterPro"/>
</dbReference>
<dbReference type="Pfam" id="PF14824">
    <property type="entry name" value="Sirohm_synth_M"/>
    <property type="match status" value="1"/>
</dbReference>
<organism evidence="10 11">
    <name type="scientific">Pyronema omphalodes (strain CBS 100304)</name>
    <name type="common">Pyronema confluens</name>
    <dbReference type="NCBI Taxonomy" id="1076935"/>
    <lineage>
        <taxon>Eukaryota</taxon>
        <taxon>Fungi</taxon>
        <taxon>Dikarya</taxon>
        <taxon>Ascomycota</taxon>
        <taxon>Pezizomycotina</taxon>
        <taxon>Pezizomycetes</taxon>
        <taxon>Pezizales</taxon>
        <taxon>Pyronemataceae</taxon>
        <taxon>Pyronema</taxon>
    </lineage>
</organism>
<dbReference type="OMA" id="TQIWKLC"/>
<dbReference type="Pfam" id="PF13241">
    <property type="entry name" value="NAD_binding_7"/>
    <property type="match status" value="1"/>
</dbReference>
<reference evidence="10 11" key="1">
    <citation type="journal article" date="2013" name="PLoS Genet.">
        <title>The genome and development-dependent transcriptomes of Pyronema confluens: a window into fungal evolution.</title>
        <authorList>
            <person name="Traeger S."/>
            <person name="Altegoer F."/>
            <person name="Freitag M."/>
            <person name="Gabaldon T."/>
            <person name="Kempken F."/>
            <person name="Kumar A."/>
            <person name="Marcet-Houben M."/>
            <person name="Poggeler S."/>
            <person name="Stajich J.E."/>
            <person name="Nowrousian M."/>
        </authorList>
    </citation>
    <scope>NUCLEOTIDE SEQUENCE [LARGE SCALE GENOMIC DNA]</scope>
    <source>
        <strain evidence="11">CBS 100304</strain>
        <tissue evidence="10">Vegetative mycelium</tissue>
    </source>
</reference>
<keyword evidence="3" id="KW-0560">Oxidoreductase</keyword>
<protein>
    <recommendedName>
        <fullName evidence="2">precorrin-2 dehydrogenase</fullName>
        <ecNumber evidence="2">1.3.1.76</ecNumber>
    </recommendedName>
</protein>
<dbReference type="InterPro" id="IPR036291">
    <property type="entry name" value="NAD(P)-bd_dom_sf"/>
</dbReference>
<accession>U4L8J3</accession>
<dbReference type="Gene3D" id="1.10.3280.10">
    <property type="entry name" value="Siroheme synthase, domain 3"/>
    <property type="match status" value="1"/>
</dbReference>
<evidence type="ECO:0000256" key="2">
    <source>
        <dbReference type="ARBA" id="ARBA00012400"/>
    </source>
</evidence>
<dbReference type="Pfam" id="PF14823">
    <property type="entry name" value="Sirohm_synth_C"/>
    <property type="match status" value="1"/>
</dbReference>
<dbReference type="UniPathway" id="UPA00262">
    <property type="reaction ID" value="UER00222"/>
</dbReference>
<dbReference type="Proteomes" id="UP000018144">
    <property type="component" value="Unassembled WGS sequence"/>
</dbReference>
<dbReference type="InterPro" id="IPR006367">
    <property type="entry name" value="Sirohaem_synthase_N"/>
</dbReference>
<keyword evidence="11" id="KW-1185">Reference proteome</keyword>
<proteinExistence type="predicted"/>
<dbReference type="PANTHER" id="PTHR35330:SF1">
    <property type="entry name" value="SIROHEME BIOSYNTHESIS PROTEIN MET8"/>
    <property type="match status" value="1"/>
</dbReference>
<feature type="region of interest" description="Disordered" evidence="7">
    <location>
        <begin position="1"/>
        <end position="30"/>
    </location>
</feature>
<evidence type="ECO:0000256" key="6">
    <source>
        <dbReference type="ARBA" id="ARBA00047561"/>
    </source>
</evidence>
<dbReference type="PANTHER" id="PTHR35330">
    <property type="entry name" value="SIROHEME BIOSYNTHESIS PROTEIN MET8"/>
    <property type="match status" value="1"/>
</dbReference>